<proteinExistence type="predicted"/>
<dbReference type="Proteomes" id="UP000298588">
    <property type="component" value="Chromosome"/>
</dbReference>
<evidence type="ECO:0000256" key="3">
    <source>
        <dbReference type="ARBA" id="ARBA00022840"/>
    </source>
</evidence>
<dbReference type="CDD" id="cd03219">
    <property type="entry name" value="ABC_Mj1267_LivG_branched"/>
    <property type="match status" value="1"/>
</dbReference>
<dbReference type="InterPro" id="IPR003439">
    <property type="entry name" value="ABC_transporter-like_ATP-bd"/>
</dbReference>
<dbReference type="GO" id="GO:1903805">
    <property type="term" value="P:L-valine import across plasma membrane"/>
    <property type="evidence" value="ECO:0007669"/>
    <property type="project" value="TreeGrafter"/>
</dbReference>
<evidence type="ECO:0000256" key="2">
    <source>
        <dbReference type="ARBA" id="ARBA00022741"/>
    </source>
</evidence>
<dbReference type="GO" id="GO:0016887">
    <property type="term" value="F:ATP hydrolysis activity"/>
    <property type="evidence" value="ECO:0007669"/>
    <property type="project" value="InterPro"/>
</dbReference>
<dbReference type="PANTHER" id="PTHR45772:SF7">
    <property type="entry name" value="AMINO ACID ABC TRANSPORTER ATP-BINDING PROTEIN"/>
    <property type="match status" value="1"/>
</dbReference>
<keyword evidence="2" id="KW-0547">Nucleotide-binding</keyword>
<evidence type="ECO:0000259" key="4">
    <source>
        <dbReference type="PROSITE" id="PS50893"/>
    </source>
</evidence>
<dbReference type="GO" id="GO:0015808">
    <property type="term" value="P:L-alanine transport"/>
    <property type="evidence" value="ECO:0007669"/>
    <property type="project" value="TreeGrafter"/>
</dbReference>
<dbReference type="InterPro" id="IPR032823">
    <property type="entry name" value="BCA_ABC_TP_C"/>
</dbReference>
<name>A0A4D7QL68_9HYPH</name>
<dbReference type="PANTHER" id="PTHR45772">
    <property type="entry name" value="CONSERVED COMPONENT OF ABC TRANSPORTER FOR NATURAL AMINO ACIDS-RELATED"/>
    <property type="match status" value="1"/>
</dbReference>
<dbReference type="KEGG" id="paqt:E8L99_19840"/>
<dbReference type="GO" id="GO:1903806">
    <property type="term" value="P:L-isoleucine import across plasma membrane"/>
    <property type="evidence" value="ECO:0007669"/>
    <property type="project" value="TreeGrafter"/>
</dbReference>
<evidence type="ECO:0000313" key="5">
    <source>
        <dbReference type="EMBL" id="QCK87845.1"/>
    </source>
</evidence>
<dbReference type="Gene3D" id="3.40.50.300">
    <property type="entry name" value="P-loop containing nucleotide triphosphate hydrolases"/>
    <property type="match status" value="1"/>
</dbReference>
<feature type="domain" description="ABC transporter" evidence="4">
    <location>
        <begin position="7"/>
        <end position="254"/>
    </location>
</feature>
<dbReference type="SUPFAM" id="SSF52540">
    <property type="entry name" value="P-loop containing nucleoside triphosphate hydrolases"/>
    <property type="match status" value="1"/>
</dbReference>
<dbReference type="PROSITE" id="PS50893">
    <property type="entry name" value="ABC_TRANSPORTER_2"/>
    <property type="match status" value="1"/>
</dbReference>
<organism evidence="5 6">
    <name type="scientific">Phreatobacter aquaticus</name>
    <dbReference type="NCBI Taxonomy" id="2570229"/>
    <lineage>
        <taxon>Bacteria</taxon>
        <taxon>Pseudomonadati</taxon>
        <taxon>Pseudomonadota</taxon>
        <taxon>Alphaproteobacteria</taxon>
        <taxon>Hyphomicrobiales</taxon>
        <taxon>Phreatobacteraceae</taxon>
        <taxon>Phreatobacter</taxon>
    </lineage>
</organism>
<dbReference type="OrthoDB" id="9779872at2"/>
<dbReference type="InterPro" id="IPR003593">
    <property type="entry name" value="AAA+_ATPase"/>
</dbReference>
<dbReference type="GO" id="GO:0015188">
    <property type="term" value="F:L-isoleucine transmembrane transporter activity"/>
    <property type="evidence" value="ECO:0007669"/>
    <property type="project" value="TreeGrafter"/>
</dbReference>
<dbReference type="Pfam" id="PF12399">
    <property type="entry name" value="BCA_ABC_TP_C"/>
    <property type="match status" value="1"/>
</dbReference>
<dbReference type="SMART" id="SM00382">
    <property type="entry name" value="AAA"/>
    <property type="match status" value="1"/>
</dbReference>
<protein>
    <submittedName>
        <fullName evidence="5">ABC transporter ATP-binding protein</fullName>
    </submittedName>
</protein>
<dbReference type="Pfam" id="PF00005">
    <property type="entry name" value="ABC_tran"/>
    <property type="match status" value="1"/>
</dbReference>
<dbReference type="GO" id="GO:0005304">
    <property type="term" value="F:L-valine transmembrane transporter activity"/>
    <property type="evidence" value="ECO:0007669"/>
    <property type="project" value="TreeGrafter"/>
</dbReference>
<dbReference type="RefSeq" id="WP_137101173.1">
    <property type="nucleotide sequence ID" value="NZ_CP039865.1"/>
</dbReference>
<dbReference type="GO" id="GO:0005524">
    <property type="term" value="F:ATP binding"/>
    <property type="evidence" value="ECO:0007669"/>
    <property type="project" value="UniProtKB-KW"/>
</dbReference>
<evidence type="ECO:0000256" key="1">
    <source>
        <dbReference type="ARBA" id="ARBA00022448"/>
    </source>
</evidence>
<dbReference type="EMBL" id="CP039865">
    <property type="protein sequence ID" value="QCK87845.1"/>
    <property type="molecule type" value="Genomic_DNA"/>
</dbReference>
<keyword evidence="3 5" id="KW-0067">ATP-binding</keyword>
<evidence type="ECO:0000313" key="6">
    <source>
        <dbReference type="Proteomes" id="UP000298588"/>
    </source>
</evidence>
<sequence length="259" mass="27715">MSAPLLLEAQALTRAFGGLVAVNSVTFSVAEGEIVGLIGPNGAGKTTVFNMLAGSMEPTSGTIRFDGADVTGMEPHDRARLGIARTFQITSIFPALTVRENVEAATYRAYRTGWLGSFFRTKAWRDEEASAAASAEEIMAFCDLADRAEVKGEALSYGAQRRLEVAIALATKPRLLLLDEPAAGLNPEEGQRLVAMIQKVRQSGVTVLLVEHHMRVVMGVCDRIVVLDHGTRIAEGAPAEVAANPEVIRVYLGREAAHA</sequence>
<accession>A0A4D7QL68</accession>
<dbReference type="AlphaFoldDB" id="A0A4D7QL68"/>
<dbReference type="InterPro" id="IPR051120">
    <property type="entry name" value="ABC_AA/LPS_Transport"/>
</dbReference>
<dbReference type="GO" id="GO:0042941">
    <property type="term" value="P:D-alanine transmembrane transport"/>
    <property type="evidence" value="ECO:0007669"/>
    <property type="project" value="TreeGrafter"/>
</dbReference>
<dbReference type="InterPro" id="IPR027417">
    <property type="entry name" value="P-loop_NTPase"/>
</dbReference>
<keyword evidence="6" id="KW-1185">Reference proteome</keyword>
<gene>
    <name evidence="5" type="ORF">E8L99_19840</name>
</gene>
<dbReference type="GO" id="GO:0015192">
    <property type="term" value="F:L-phenylalanine transmembrane transporter activity"/>
    <property type="evidence" value="ECO:0007669"/>
    <property type="project" value="TreeGrafter"/>
</dbReference>
<reference evidence="5 6" key="1">
    <citation type="submission" date="2019-04" db="EMBL/GenBank/DDBJ databases">
        <title>Phreatobacter aquaticus sp. nov.</title>
        <authorList>
            <person name="Choi A."/>
            <person name="Baek K."/>
        </authorList>
    </citation>
    <scope>NUCLEOTIDE SEQUENCE [LARGE SCALE GENOMIC DNA]</scope>
    <source>
        <strain evidence="5 6">NMCR1094</strain>
    </source>
</reference>
<dbReference type="GO" id="GO:0005886">
    <property type="term" value="C:plasma membrane"/>
    <property type="evidence" value="ECO:0007669"/>
    <property type="project" value="TreeGrafter"/>
</dbReference>
<keyword evidence="1" id="KW-0813">Transport</keyword>
<dbReference type="FunFam" id="3.40.50.300:FF:000421">
    <property type="entry name" value="Branched-chain amino acid ABC transporter ATP-binding protein"/>
    <property type="match status" value="1"/>
</dbReference>